<evidence type="ECO:0000313" key="2">
    <source>
        <dbReference type="EMBL" id="MDU9690857.1"/>
    </source>
</evidence>
<reference evidence="2" key="2">
    <citation type="submission" date="2022-12" db="EMBL/GenBank/DDBJ databases">
        <authorList>
            <person name="Dechsakulwatana C."/>
            <person name="Rungsihiranrut A."/>
            <person name="Muangchinda C."/>
            <person name="Ningthoujam R."/>
            <person name="Klankeo P."/>
            <person name="Pinyakong O."/>
        </authorList>
    </citation>
    <scope>NUCLEOTIDE SEQUENCE</scope>
    <source>
        <strain evidence="2">TL01-2</strain>
    </source>
</reference>
<gene>
    <name evidence="2" type="ORF">O0Q50_06735</name>
</gene>
<accession>A0AAX6N4Y8</accession>
<comment type="caution">
    <text evidence="2">The sequence shown here is derived from an EMBL/GenBank/DDBJ whole genome shotgun (WGS) entry which is preliminary data.</text>
</comment>
<keyword evidence="1" id="KW-0812">Transmembrane</keyword>
<name>A0AAX6N4Y8_PRIAR</name>
<feature type="transmembrane region" description="Helical" evidence="1">
    <location>
        <begin position="29"/>
        <end position="50"/>
    </location>
</feature>
<proteinExistence type="predicted"/>
<reference evidence="2" key="1">
    <citation type="journal article" date="2022" name="J Environ Chem Eng">
        <title>Biodegradation of petroleum oil using a constructed nonpathogenic and heavy metal-tolerant bacterial consortium isolated from marine sponges.</title>
        <authorList>
            <person name="Dechsakulwatana C."/>
            <person name="Rungsihiranrut A."/>
            <person name="Muangchinda C."/>
            <person name="Ningthoujam R."/>
            <person name="Klankeo P."/>
            <person name="Pinyakong O."/>
        </authorList>
    </citation>
    <scope>NUCLEOTIDE SEQUENCE</scope>
    <source>
        <strain evidence="2">TL01-2</strain>
    </source>
</reference>
<keyword evidence="1" id="KW-1133">Transmembrane helix</keyword>
<dbReference type="Proteomes" id="UP001269400">
    <property type="component" value="Unassembled WGS sequence"/>
</dbReference>
<keyword evidence="1" id="KW-0472">Membrane</keyword>
<evidence type="ECO:0000313" key="3">
    <source>
        <dbReference type="Proteomes" id="UP001269400"/>
    </source>
</evidence>
<sequence>MKGPLKCSVNIKIDGGDGEFIILDKDKTLTINIGLAAISLPNFFSNLIALSSGKQTKFKLEHYGNSDYYLFIYKRFK</sequence>
<dbReference type="EMBL" id="JAPTGD010000001">
    <property type="protein sequence ID" value="MDU9690857.1"/>
    <property type="molecule type" value="Genomic_DNA"/>
</dbReference>
<dbReference type="AlphaFoldDB" id="A0AAX6N4Y8"/>
<dbReference type="RefSeq" id="WP_316910027.1">
    <property type="nucleotide sequence ID" value="NZ_JAPTGD010000001.1"/>
</dbReference>
<organism evidence="2 3">
    <name type="scientific">Priestia aryabhattai</name>
    <name type="common">Bacillus aryabhattai</name>
    <dbReference type="NCBI Taxonomy" id="412384"/>
    <lineage>
        <taxon>Bacteria</taxon>
        <taxon>Bacillati</taxon>
        <taxon>Bacillota</taxon>
        <taxon>Bacilli</taxon>
        <taxon>Bacillales</taxon>
        <taxon>Bacillaceae</taxon>
        <taxon>Priestia</taxon>
    </lineage>
</organism>
<evidence type="ECO:0000256" key="1">
    <source>
        <dbReference type="SAM" id="Phobius"/>
    </source>
</evidence>
<protein>
    <submittedName>
        <fullName evidence="2">Uncharacterized protein</fullName>
    </submittedName>
</protein>